<comment type="subcellular location">
    <subcellularLocation>
        <location evidence="1">Lipid droplet</location>
    </subcellularLocation>
</comment>
<keyword evidence="7" id="KW-1185">Reference proteome</keyword>
<dbReference type="InterPro" id="IPR019363">
    <property type="entry name" value="LDAH"/>
</dbReference>
<organism evidence="6 7">
    <name type="scientific">Serendipita indica (strain DSM 11827)</name>
    <name type="common">Root endophyte fungus</name>
    <name type="synonym">Piriformospora indica</name>
    <dbReference type="NCBI Taxonomy" id="1109443"/>
    <lineage>
        <taxon>Eukaryota</taxon>
        <taxon>Fungi</taxon>
        <taxon>Dikarya</taxon>
        <taxon>Basidiomycota</taxon>
        <taxon>Agaricomycotina</taxon>
        <taxon>Agaricomycetes</taxon>
        <taxon>Sebacinales</taxon>
        <taxon>Serendipitaceae</taxon>
        <taxon>Serendipita</taxon>
    </lineage>
</organism>
<keyword evidence="4" id="KW-0378">Hydrolase</keyword>
<keyword evidence="5" id="KW-0812">Transmembrane</keyword>
<protein>
    <recommendedName>
        <fullName evidence="8">AB hydrolase-1 domain-containing protein</fullName>
    </recommendedName>
</protein>
<dbReference type="STRING" id="1109443.G4T8S1"/>
<dbReference type="GO" id="GO:0005811">
    <property type="term" value="C:lipid droplet"/>
    <property type="evidence" value="ECO:0007669"/>
    <property type="project" value="UniProtKB-SubCell"/>
</dbReference>
<feature type="transmembrane region" description="Helical" evidence="5">
    <location>
        <begin position="183"/>
        <end position="203"/>
    </location>
</feature>
<evidence type="ECO:0000256" key="5">
    <source>
        <dbReference type="SAM" id="Phobius"/>
    </source>
</evidence>
<evidence type="ECO:0000313" key="6">
    <source>
        <dbReference type="EMBL" id="CCA67703.1"/>
    </source>
</evidence>
<proteinExistence type="inferred from homology"/>
<dbReference type="HOGENOM" id="CLU_018394_1_1_1"/>
<dbReference type="EMBL" id="CAFZ01000018">
    <property type="protein sequence ID" value="CCA67703.1"/>
    <property type="molecule type" value="Genomic_DNA"/>
</dbReference>
<evidence type="ECO:0000256" key="3">
    <source>
        <dbReference type="ARBA" id="ARBA00022677"/>
    </source>
</evidence>
<reference evidence="6 7" key="1">
    <citation type="journal article" date="2011" name="PLoS Pathog.">
        <title>Endophytic Life Strategies Decoded by Genome and Transcriptome Analyses of the Mutualistic Root Symbiont Piriformospora indica.</title>
        <authorList>
            <person name="Zuccaro A."/>
            <person name="Lahrmann U."/>
            <person name="Guldener U."/>
            <person name="Langen G."/>
            <person name="Pfiffi S."/>
            <person name="Biedenkopf D."/>
            <person name="Wong P."/>
            <person name="Samans B."/>
            <person name="Grimm C."/>
            <person name="Basiewicz M."/>
            <person name="Murat C."/>
            <person name="Martin F."/>
            <person name="Kogel K.H."/>
        </authorList>
    </citation>
    <scope>NUCLEOTIDE SEQUENCE [LARGE SCALE GENOMIC DNA]</scope>
    <source>
        <strain evidence="6 7">DSM 11827</strain>
    </source>
</reference>
<dbReference type="InParanoid" id="G4T8S1"/>
<dbReference type="OMA" id="WVPVSYY"/>
<dbReference type="OrthoDB" id="448051at2759"/>
<dbReference type="InterPro" id="IPR029058">
    <property type="entry name" value="AB_hydrolase_fold"/>
</dbReference>
<dbReference type="Proteomes" id="UP000007148">
    <property type="component" value="Unassembled WGS sequence"/>
</dbReference>
<evidence type="ECO:0008006" key="8">
    <source>
        <dbReference type="Google" id="ProtNLM"/>
    </source>
</evidence>
<dbReference type="Gene3D" id="3.40.50.1820">
    <property type="entry name" value="alpha/beta hydrolase"/>
    <property type="match status" value="1"/>
</dbReference>
<evidence type="ECO:0000256" key="1">
    <source>
        <dbReference type="ARBA" id="ARBA00004502"/>
    </source>
</evidence>
<evidence type="ECO:0000256" key="2">
    <source>
        <dbReference type="ARBA" id="ARBA00008300"/>
    </source>
</evidence>
<dbReference type="GO" id="GO:0016298">
    <property type="term" value="F:lipase activity"/>
    <property type="evidence" value="ECO:0007669"/>
    <property type="project" value="InterPro"/>
</dbReference>
<evidence type="ECO:0000256" key="4">
    <source>
        <dbReference type="ARBA" id="ARBA00022801"/>
    </source>
</evidence>
<keyword evidence="3" id="KW-0551">Lipid droplet</keyword>
<accession>G4T8S1</accession>
<gene>
    <name evidence="6" type="ORF">PIIN_01530</name>
</gene>
<name>G4T8S1_SERID</name>
<comment type="similarity">
    <text evidence="2">Belongs to the AB hydrolase superfamily. LDAH family.</text>
</comment>
<sequence>MAPTPFSVDICDPTPPKELPVHISLQVYAPNVLTRSLWWPSRRSGPPTAVLLFICGNPGIPTWYIEFIDAIRQRASSSSIAFLAVGHIGHAHDLPQPKDTRHLSLESQVEAAGYAQAALLEAFPGVSLILVGHSIGGYIAMQLARDNPDVSLVIGIQPTISHMAQTPNGKLLRHFFKPPFPQILSVLGYILVVTLPFLLPILYRTWSKHSLTVLKNFLTNPQCTLAAMTMAGDEMVHVMELDVKLLAHLRPRLHILYSHTDLWVGSNSDEVIRVLGEDNASRVKFTPVPHAFCISHSVETALAILPWVNEVTMSSDDNVS</sequence>
<comment type="caution">
    <text evidence="6">The sequence shown here is derived from an EMBL/GenBank/DDBJ whole genome shotgun (WGS) entry which is preliminary data.</text>
</comment>
<dbReference type="PANTHER" id="PTHR13390:SF0">
    <property type="entry name" value="LIPID DROPLET-ASSOCIATED HYDROLASE"/>
    <property type="match status" value="1"/>
</dbReference>
<evidence type="ECO:0000313" key="7">
    <source>
        <dbReference type="Proteomes" id="UP000007148"/>
    </source>
</evidence>
<dbReference type="Pfam" id="PF10230">
    <property type="entry name" value="LIDHydrolase"/>
    <property type="match status" value="1"/>
</dbReference>
<dbReference type="eggNOG" id="KOG3975">
    <property type="taxonomic scope" value="Eukaryota"/>
</dbReference>
<dbReference type="SUPFAM" id="SSF53474">
    <property type="entry name" value="alpha/beta-Hydrolases"/>
    <property type="match status" value="1"/>
</dbReference>
<keyword evidence="5" id="KW-1133">Transmembrane helix</keyword>
<dbReference type="GO" id="GO:0019915">
    <property type="term" value="P:lipid storage"/>
    <property type="evidence" value="ECO:0007669"/>
    <property type="project" value="InterPro"/>
</dbReference>
<keyword evidence="5" id="KW-0472">Membrane</keyword>
<dbReference type="AlphaFoldDB" id="G4T8S1"/>
<dbReference type="PANTHER" id="PTHR13390">
    <property type="entry name" value="LIPASE"/>
    <property type="match status" value="1"/>
</dbReference>